<dbReference type="InterPro" id="IPR029014">
    <property type="entry name" value="NiFe-Hase_large"/>
</dbReference>
<dbReference type="RefSeq" id="WP_132417680.1">
    <property type="nucleotide sequence ID" value="NZ_SKFG01000006.1"/>
</dbReference>
<comment type="similarity">
    <text evidence="3 9">Belongs to the [NiFe]/[NiFeSe] hydrogenase large subunit family.</text>
</comment>
<comment type="cofactor">
    <cofactor evidence="8">
        <name>Fe cation</name>
        <dbReference type="ChEBI" id="CHEBI:24875"/>
    </cofactor>
</comment>
<evidence type="ECO:0000256" key="1">
    <source>
        <dbReference type="ARBA" id="ARBA00001967"/>
    </source>
</evidence>
<comment type="cofactor">
    <cofactor evidence="1 8">
        <name>Ni(2+)</name>
        <dbReference type="ChEBI" id="CHEBI:49786"/>
    </cofactor>
</comment>
<reference evidence="10 11" key="1">
    <citation type="submission" date="2019-03" db="EMBL/GenBank/DDBJ databases">
        <authorList>
            <person name="Kim M.K.M."/>
        </authorList>
    </citation>
    <scope>NUCLEOTIDE SEQUENCE [LARGE SCALE GENOMIC DNA]</scope>
    <source>
        <strain evidence="10 11">18JY21-1</strain>
    </source>
</reference>
<gene>
    <name evidence="10" type="ORF">E0485_08970</name>
</gene>
<dbReference type="Gene3D" id="1.10.645.10">
    <property type="entry name" value="Cytochrome-c3 Hydrogenase, chain B"/>
    <property type="match status" value="1"/>
</dbReference>
<evidence type="ECO:0000256" key="2">
    <source>
        <dbReference type="ARBA" id="ARBA00004196"/>
    </source>
</evidence>
<dbReference type="Pfam" id="PF00374">
    <property type="entry name" value="NiFeSe_Hases"/>
    <property type="match status" value="1"/>
</dbReference>
<evidence type="ECO:0000313" key="11">
    <source>
        <dbReference type="Proteomes" id="UP000295418"/>
    </source>
</evidence>
<evidence type="ECO:0000256" key="3">
    <source>
        <dbReference type="ARBA" id="ARBA00009292"/>
    </source>
</evidence>
<feature type="binding site" evidence="8">
    <location>
        <position position="64"/>
    </location>
    <ligand>
        <name>Ni(2+)</name>
        <dbReference type="ChEBI" id="CHEBI:49786"/>
    </ligand>
</feature>
<dbReference type="FunFam" id="1.10.645.10:FF:000002">
    <property type="entry name" value="Hydrogenase 2 large subunit"/>
    <property type="match status" value="1"/>
</dbReference>
<feature type="binding site" evidence="8">
    <location>
        <position position="553"/>
    </location>
    <ligand>
        <name>Fe cation</name>
        <dbReference type="ChEBI" id="CHEBI:24875"/>
    </ligand>
</feature>
<keyword evidence="8" id="KW-0408">Iron</keyword>
<dbReference type="Proteomes" id="UP000295418">
    <property type="component" value="Unassembled WGS sequence"/>
</dbReference>
<dbReference type="GO" id="GO:0008901">
    <property type="term" value="F:ferredoxin hydrogenase activity"/>
    <property type="evidence" value="ECO:0007669"/>
    <property type="project" value="InterPro"/>
</dbReference>
<dbReference type="PROSITE" id="PS00508">
    <property type="entry name" value="NI_HGENASE_L_2"/>
    <property type="match status" value="1"/>
</dbReference>
<dbReference type="GO" id="GO:0016151">
    <property type="term" value="F:nickel cation binding"/>
    <property type="evidence" value="ECO:0007669"/>
    <property type="project" value="InterPro"/>
</dbReference>
<comment type="caution">
    <text evidence="10">The sequence shown here is derived from an EMBL/GenBank/DDBJ whole genome shotgun (WGS) entry which is preliminary data.</text>
</comment>
<proteinExistence type="inferred from homology"/>
<dbReference type="PANTHER" id="PTHR42958:SF2">
    <property type="entry name" value="UPTAKE HYDROGENASE LARGE SUBUNIT"/>
    <property type="match status" value="1"/>
</dbReference>
<keyword evidence="8" id="KW-0460">Magnesium</keyword>
<name>A0A4R4EG29_9BACL</name>
<keyword evidence="6 8" id="KW-0479">Metal-binding</keyword>
<dbReference type="OrthoDB" id="9761717at2"/>
<comment type="subunit">
    <text evidence="4">Heterodimer of a large and a small subunit.</text>
</comment>
<keyword evidence="11" id="KW-1185">Reference proteome</keyword>
<keyword evidence="7 9" id="KW-0560">Oxidoreductase</keyword>
<accession>A0A4R4EG29</accession>
<feature type="binding site" evidence="8">
    <location>
        <position position="42"/>
    </location>
    <ligand>
        <name>Mg(2+)</name>
        <dbReference type="ChEBI" id="CHEBI:18420"/>
    </ligand>
</feature>
<keyword evidence="5 8" id="KW-0533">Nickel</keyword>
<feature type="binding site" evidence="8">
    <location>
        <position position="556"/>
    </location>
    <ligand>
        <name>Mg(2+)</name>
        <dbReference type="ChEBI" id="CHEBI:18420"/>
    </ligand>
</feature>
<evidence type="ECO:0000256" key="6">
    <source>
        <dbReference type="ARBA" id="ARBA00022723"/>
    </source>
</evidence>
<dbReference type="EMBL" id="SKFG01000006">
    <property type="protein sequence ID" value="TCZ78243.1"/>
    <property type="molecule type" value="Genomic_DNA"/>
</dbReference>
<feature type="binding site" evidence="8">
    <location>
        <position position="550"/>
    </location>
    <ligand>
        <name>Ni(2+)</name>
        <dbReference type="ChEBI" id="CHEBI:49786"/>
    </ligand>
</feature>
<protein>
    <submittedName>
        <fullName evidence="10">Nickel-dependent hydrogenase large subunit</fullName>
    </submittedName>
</protein>
<organism evidence="10 11">
    <name type="scientific">Paenibacillus albiflavus</name>
    <dbReference type="NCBI Taxonomy" id="2545760"/>
    <lineage>
        <taxon>Bacteria</taxon>
        <taxon>Bacillati</taxon>
        <taxon>Bacillota</taxon>
        <taxon>Bacilli</taxon>
        <taxon>Bacillales</taxon>
        <taxon>Paenibacillaceae</taxon>
        <taxon>Paenibacillus</taxon>
    </lineage>
</organism>
<comment type="subcellular location">
    <subcellularLocation>
        <location evidence="2">Cell envelope</location>
    </subcellularLocation>
</comment>
<evidence type="ECO:0000256" key="8">
    <source>
        <dbReference type="PIRSR" id="PIRSR601501-1"/>
    </source>
</evidence>
<dbReference type="InterPro" id="IPR050867">
    <property type="entry name" value="NiFe/NiFeSe_hydrgnase_LSU"/>
</dbReference>
<evidence type="ECO:0000313" key="10">
    <source>
        <dbReference type="EMBL" id="TCZ78243.1"/>
    </source>
</evidence>
<evidence type="ECO:0000256" key="4">
    <source>
        <dbReference type="ARBA" id="ARBA00011771"/>
    </source>
</evidence>
<feature type="binding site" evidence="8">
    <location>
        <position position="61"/>
    </location>
    <ligand>
        <name>Ni(2+)</name>
        <dbReference type="ChEBI" id="CHEBI:49786"/>
    </ligand>
</feature>
<dbReference type="InterPro" id="IPR001501">
    <property type="entry name" value="Ni-dep_hyd_lsu"/>
</dbReference>
<dbReference type="InterPro" id="IPR018194">
    <property type="entry name" value="Ni-dep_hyd_lsu_Ni_BS"/>
</dbReference>
<evidence type="ECO:0000256" key="9">
    <source>
        <dbReference type="RuleBase" id="RU003896"/>
    </source>
</evidence>
<dbReference type="AlphaFoldDB" id="A0A4R4EG29"/>
<dbReference type="PROSITE" id="PS00507">
    <property type="entry name" value="NI_HGENASE_L_1"/>
    <property type="match status" value="1"/>
</dbReference>
<evidence type="ECO:0000256" key="7">
    <source>
        <dbReference type="ARBA" id="ARBA00023002"/>
    </source>
</evidence>
<feature type="binding site" evidence="8">
    <location>
        <position position="64"/>
    </location>
    <ligand>
        <name>Fe cation</name>
        <dbReference type="ChEBI" id="CHEBI:24875"/>
    </ligand>
</feature>
<dbReference type="PANTHER" id="PTHR42958">
    <property type="entry name" value="HYDROGENASE-2 LARGE CHAIN"/>
    <property type="match status" value="1"/>
</dbReference>
<evidence type="ECO:0000256" key="5">
    <source>
        <dbReference type="ARBA" id="ARBA00022596"/>
    </source>
</evidence>
<sequence length="571" mass="63784">MAERIVVDPVTRIEGHLRIEADMENGFIKDAYSSGTAIRGLELIVQNRDPRDVWAYVQRICGVCTSTHALAAIRSVEDALGIRVPRNAHLIRDLMNAAVMLHDHVVHFYHLHAFDWVDVVSALKADPTQTSIIAQSISNWPKSSPGYFKDVQQKVQKVVDSGQLGIFANGYWGHKSYKLPPEVNLLAVAHYLEALDWQKEIVKIQTIFGGKNPHPHYVVGGMATPLDINSDNGIHAERLSHVSQLIDEAIAFVNQVYIPDVIAIASFYKDWTFGGGLNNYLSYGDFSTGDINDVNLYRMPRGVILNGDLNTIHEVNPKDPEQVKEFIDHSWYTYDGQASGGKHPWEGQTNMHYTGPKGAYETLDTKDKYSWIKAPRWKEQPMETGPLARMIIGYAAGKDDYRNSIDTSLSKLGLPFSALQSALGRTLARALEAGLVGDWMRSDMNALLSNIRNGDQITFDKTKWDPSSWPSQTKGVGWIEAPRGALGHWVRIENGKTKNYQAVVPTTWNASPRDHKNQIGAYEAALRGTPIIDPNNPLEILRVVHSFDPCLACAVHLTDLQDDRMTEIRIG</sequence>
<dbReference type="GO" id="GO:0030313">
    <property type="term" value="C:cell envelope"/>
    <property type="evidence" value="ECO:0007669"/>
    <property type="project" value="UniProtKB-SubCell"/>
</dbReference>
<dbReference type="SUPFAM" id="SSF56762">
    <property type="entry name" value="HydB/Nqo4-like"/>
    <property type="match status" value="1"/>
</dbReference>